<evidence type="ECO:0000256" key="2">
    <source>
        <dbReference type="ARBA" id="ARBA00023125"/>
    </source>
</evidence>
<dbReference type="Proteomes" id="UP001549321">
    <property type="component" value="Unassembled WGS sequence"/>
</dbReference>
<feature type="domain" description="HTH lacI-type" evidence="4">
    <location>
        <begin position="16"/>
        <end position="70"/>
    </location>
</feature>
<protein>
    <submittedName>
        <fullName evidence="5">LacI family gluconate utilization system Gnt-I transcriptional repressor</fullName>
    </submittedName>
</protein>
<dbReference type="InterPro" id="IPR046335">
    <property type="entry name" value="LacI/GalR-like_sensor"/>
</dbReference>
<dbReference type="InterPro" id="IPR028082">
    <property type="entry name" value="Peripla_BP_I"/>
</dbReference>
<dbReference type="SUPFAM" id="SSF53822">
    <property type="entry name" value="Periplasmic binding protein-like I"/>
    <property type="match status" value="1"/>
</dbReference>
<dbReference type="InterPro" id="IPR010982">
    <property type="entry name" value="Lambda_DNA-bd_dom_sf"/>
</dbReference>
<keyword evidence="2" id="KW-0238">DNA-binding</keyword>
<evidence type="ECO:0000256" key="1">
    <source>
        <dbReference type="ARBA" id="ARBA00023015"/>
    </source>
</evidence>
<dbReference type="InterPro" id="IPR000843">
    <property type="entry name" value="HTH_LacI"/>
</dbReference>
<dbReference type="CDD" id="cd01575">
    <property type="entry name" value="PBP1_GntR"/>
    <property type="match status" value="1"/>
</dbReference>
<name>A0ABV2R2J1_9HYPH</name>
<dbReference type="PROSITE" id="PS50932">
    <property type="entry name" value="HTH_LACI_2"/>
    <property type="match status" value="1"/>
</dbReference>
<dbReference type="PANTHER" id="PTHR30146">
    <property type="entry name" value="LACI-RELATED TRANSCRIPTIONAL REPRESSOR"/>
    <property type="match status" value="1"/>
</dbReference>
<evidence type="ECO:0000313" key="6">
    <source>
        <dbReference type="Proteomes" id="UP001549321"/>
    </source>
</evidence>
<organism evidence="5 6">
    <name type="scientific">Kaistia defluvii</name>
    <dbReference type="NCBI Taxonomy" id="410841"/>
    <lineage>
        <taxon>Bacteria</taxon>
        <taxon>Pseudomonadati</taxon>
        <taxon>Pseudomonadota</taxon>
        <taxon>Alphaproteobacteria</taxon>
        <taxon>Hyphomicrobiales</taxon>
        <taxon>Kaistiaceae</taxon>
        <taxon>Kaistia</taxon>
    </lineage>
</organism>
<dbReference type="Pfam" id="PF13377">
    <property type="entry name" value="Peripla_BP_3"/>
    <property type="match status" value="1"/>
</dbReference>
<dbReference type="SMART" id="SM00354">
    <property type="entry name" value="HTH_LACI"/>
    <property type="match status" value="1"/>
</dbReference>
<dbReference type="SUPFAM" id="SSF47413">
    <property type="entry name" value="lambda repressor-like DNA-binding domains"/>
    <property type="match status" value="1"/>
</dbReference>
<evidence type="ECO:0000313" key="5">
    <source>
        <dbReference type="EMBL" id="MET4635266.1"/>
    </source>
</evidence>
<sequence>MRRRRFGNAPAGAGVVTMSDVASRAGVSAQTVSRVIGRPEMVTEETRKRVHDAIRELNYIPNEAARNLASNSSRVVAVIIPTLSSSAFSAQVKATIDTLELRGISVVIGNSEYSVLREEQIIQTLLERRPMGFILTGLHHTPRAKDLLRQSGVPVVETWDTDTAPLDCAAGFSNIAAGHDVGSLLAARGSRRIAFVGGAAHQDSRANGRFIGLAKALEEADLPPPLRIELVLPMSTQDGISGLDQVMQKAPMTDAIFFSADSLALAALLECNRRGLRVPEQLAICGFGDFDLASLVTPALTTVKIQPDVMGRTSAELLLARLDGDDKPASVILQHQLIRRGSA</sequence>
<keyword evidence="1" id="KW-0805">Transcription regulation</keyword>
<dbReference type="PANTHER" id="PTHR30146:SF33">
    <property type="entry name" value="TRANSCRIPTIONAL REGULATOR"/>
    <property type="match status" value="1"/>
</dbReference>
<comment type="caution">
    <text evidence="5">The sequence shown here is derived from an EMBL/GenBank/DDBJ whole genome shotgun (WGS) entry which is preliminary data.</text>
</comment>
<proteinExistence type="predicted"/>
<reference evidence="5 6" key="1">
    <citation type="submission" date="2024-06" db="EMBL/GenBank/DDBJ databases">
        <title>Sorghum-associated microbial communities from plants grown in Nebraska, USA.</title>
        <authorList>
            <person name="Schachtman D."/>
        </authorList>
    </citation>
    <scope>NUCLEOTIDE SEQUENCE [LARGE SCALE GENOMIC DNA]</scope>
    <source>
        <strain evidence="5 6">3207</strain>
    </source>
</reference>
<accession>A0ABV2R2J1</accession>
<dbReference type="EMBL" id="JBEPSM010000002">
    <property type="protein sequence ID" value="MET4635266.1"/>
    <property type="molecule type" value="Genomic_DNA"/>
</dbReference>
<dbReference type="Gene3D" id="3.40.50.2300">
    <property type="match status" value="2"/>
</dbReference>
<dbReference type="Pfam" id="PF00356">
    <property type="entry name" value="LacI"/>
    <property type="match status" value="1"/>
</dbReference>
<keyword evidence="3" id="KW-0804">Transcription</keyword>
<dbReference type="PROSITE" id="PS00356">
    <property type="entry name" value="HTH_LACI_1"/>
    <property type="match status" value="1"/>
</dbReference>
<evidence type="ECO:0000259" key="4">
    <source>
        <dbReference type="PROSITE" id="PS50932"/>
    </source>
</evidence>
<dbReference type="CDD" id="cd01392">
    <property type="entry name" value="HTH_LacI"/>
    <property type="match status" value="1"/>
</dbReference>
<gene>
    <name evidence="5" type="ORF">ABIE08_003212</name>
</gene>
<evidence type="ECO:0000256" key="3">
    <source>
        <dbReference type="ARBA" id="ARBA00023163"/>
    </source>
</evidence>
<keyword evidence="6" id="KW-1185">Reference proteome</keyword>
<dbReference type="Gene3D" id="1.10.260.40">
    <property type="entry name" value="lambda repressor-like DNA-binding domains"/>
    <property type="match status" value="1"/>
</dbReference>